<accession>Z4WYB9</accession>
<evidence type="ECO:0000313" key="1">
    <source>
        <dbReference type="EMBL" id="EWC92735.1"/>
    </source>
</evidence>
<dbReference type="Proteomes" id="UP000023482">
    <property type="component" value="Unassembled WGS sequence"/>
</dbReference>
<sequence length="660" mass="74259">MRKTLWGLFFVATMLSSCKKEDPNSPSFTQSSEKEMKSRDAHISFDMEVDQPKALNFDINADGLPLLIRSQDKIKVYCSIVQSEASTVNFYGGGFVELKRVPGTTNTFRARDAAIKMWIYSPYREDNLGTRCTMSCAIIPMTAEEENLAKDGKLMQAMIIQQSTPNTPGQATVVHPNDTRVTLNIPYFSSEVQMKFERQKGGEMEGRALAKVKIKPYGTLLRHRFVNKTTQPISIKRFGLFTTGFSQNIAVDLNHRYRGKEQDSDPTVYPTARIVKWYSGSNRYQVYGSHDREQRFSVADYELQTPLQIPAGQTSDAYILTWGYPHSEGLNYFYRSPQHNDIVKYPRVIRVYYAETETGEKLAVSGYKINYSYLPPAGTSYTVTSTINRPRLPIDYVLYANLSGDGRLSTFNPEPVGTDPIHSRADVNYPKTYFDMMHVSIGEIAANPAEKFGHNPMHAPTPEDWRSICAESKDLPNTKGAKKTGVSETIKFGNVSGTFTADYKLSNDLLVLYGLRLKGNGDKYLSAWRYVVKQIPGGFGGPTIDGPGGWPAFGKNSIVQVRYLGPGSPVTIDDIAQENWWTTNNQNDEIRAFPHLGYEDWYSPAPGHGRVVFPGIISYLGEDPTNGMVCWFNGRDMTTPVHKSTLGRTFKYTIRPFFDK</sequence>
<comment type="caution">
    <text evidence="1">The sequence shown here is derived from an EMBL/GenBank/DDBJ whole genome shotgun (WGS) entry which is preliminary data.</text>
</comment>
<dbReference type="PROSITE" id="PS51257">
    <property type="entry name" value="PROKAR_LIPOPROTEIN"/>
    <property type="match status" value="1"/>
</dbReference>
<dbReference type="EMBL" id="JDFF01000011">
    <property type="protein sequence ID" value="EWC92735.1"/>
    <property type="molecule type" value="Genomic_DNA"/>
</dbReference>
<dbReference type="PATRIC" id="fig|887901.3.peg.596"/>
<dbReference type="AlphaFoldDB" id="Z4WYB9"/>
<evidence type="ECO:0000313" key="2">
    <source>
        <dbReference type="Proteomes" id="UP000023482"/>
    </source>
</evidence>
<keyword evidence="1" id="KW-0449">Lipoprotein</keyword>
<protein>
    <submittedName>
        <fullName evidence="1">Putative lipoprotein</fullName>
    </submittedName>
</protein>
<reference evidence="1 2" key="1">
    <citation type="submission" date="2014-01" db="EMBL/GenBank/DDBJ databases">
        <authorList>
            <person name="Durkin A.S."/>
            <person name="McCorrison J."/>
            <person name="Torralba M."/>
            <person name="Gillis M."/>
            <person name="Haft D.H."/>
            <person name="Methe B."/>
            <person name="Sutton G."/>
            <person name="Nelson K.E."/>
        </authorList>
    </citation>
    <scope>NUCLEOTIDE SEQUENCE [LARGE SCALE GENOMIC DNA]</scope>
    <source>
        <strain evidence="1 2">ATCC 51270</strain>
    </source>
</reference>
<keyword evidence="2" id="KW-1185">Reference proteome</keyword>
<name>Z4WYB9_9PORP</name>
<proteinExistence type="predicted"/>
<organism evidence="1 2">
    <name type="scientific">Porphyromonas catoniae ATCC 51270</name>
    <dbReference type="NCBI Taxonomy" id="887901"/>
    <lineage>
        <taxon>Bacteria</taxon>
        <taxon>Pseudomonadati</taxon>
        <taxon>Bacteroidota</taxon>
        <taxon>Bacteroidia</taxon>
        <taxon>Bacteroidales</taxon>
        <taxon>Porphyromonadaceae</taxon>
        <taxon>Porphyromonas</taxon>
    </lineage>
</organism>
<gene>
    <name evidence="1" type="ORF">HMPREF0636_0694</name>
</gene>